<dbReference type="EMBL" id="JAKKPZ010000010">
    <property type="protein sequence ID" value="KAI1716306.1"/>
    <property type="molecule type" value="Genomic_DNA"/>
</dbReference>
<keyword evidence="3 5" id="KW-1133">Transmembrane helix</keyword>
<dbReference type="Pfam" id="PF07690">
    <property type="entry name" value="MFS_1"/>
    <property type="match status" value="1"/>
</dbReference>
<evidence type="ECO:0000313" key="6">
    <source>
        <dbReference type="EMBL" id="KAI1716306.1"/>
    </source>
</evidence>
<evidence type="ECO:0000256" key="5">
    <source>
        <dbReference type="SAM" id="Phobius"/>
    </source>
</evidence>
<keyword evidence="7" id="KW-1185">Reference proteome</keyword>
<feature type="transmembrane region" description="Helical" evidence="5">
    <location>
        <begin position="192"/>
        <end position="216"/>
    </location>
</feature>
<feature type="transmembrane region" description="Helical" evidence="5">
    <location>
        <begin position="399"/>
        <end position="422"/>
    </location>
</feature>
<feature type="transmembrane region" description="Helical" evidence="5">
    <location>
        <begin position="366"/>
        <end position="387"/>
    </location>
</feature>
<reference evidence="6" key="1">
    <citation type="submission" date="2022-01" db="EMBL/GenBank/DDBJ databases">
        <title>Genome Sequence Resource for Two Populations of Ditylenchus destructor, the Migratory Endoparasitic Phytonematode.</title>
        <authorList>
            <person name="Zhang H."/>
            <person name="Lin R."/>
            <person name="Xie B."/>
        </authorList>
    </citation>
    <scope>NUCLEOTIDE SEQUENCE</scope>
    <source>
        <strain evidence="6">BazhouSP</strain>
    </source>
</reference>
<name>A0AAD4N7F4_9BILA</name>
<evidence type="ECO:0000313" key="7">
    <source>
        <dbReference type="Proteomes" id="UP001201812"/>
    </source>
</evidence>
<feature type="transmembrane region" description="Helical" evidence="5">
    <location>
        <begin position="341"/>
        <end position="360"/>
    </location>
</feature>
<dbReference type="Proteomes" id="UP001201812">
    <property type="component" value="Unassembled WGS sequence"/>
</dbReference>
<evidence type="ECO:0000256" key="3">
    <source>
        <dbReference type="ARBA" id="ARBA00022989"/>
    </source>
</evidence>
<feature type="transmembrane region" description="Helical" evidence="5">
    <location>
        <begin position="74"/>
        <end position="91"/>
    </location>
</feature>
<keyword evidence="4 5" id="KW-0472">Membrane</keyword>
<feature type="transmembrane region" description="Helical" evidence="5">
    <location>
        <begin position="136"/>
        <end position="155"/>
    </location>
</feature>
<evidence type="ECO:0000256" key="4">
    <source>
        <dbReference type="ARBA" id="ARBA00023136"/>
    </source>
</evidence>
<dbReference type="Gene3D" id="1.20.1250.20">
    <property type="entry name" value="MFS general substrate transporter like domains"/>
    <property type="match status" value="1"/>
</dbReference>
<proteinExistence type="predicted"/>
<feature type="transmembrane region" description="Helical" evidence="5">
    <location>
        <begin position="167"/>
        <end position="186"/>
    </location>
</feature>
<feature type="transmembrane region" description="Helical" evidence="5">
    <location>
        <begin position="428"/>
        <end position="450"/>
    </location>
</feature>
<feature type="transmembrane region" description="Helical" evidence="5">
    <location>
        <begin position="314"/>
        <end position="334"/>
    </location>
</feature>
<evidence type="ECO:0000256" key="1">
    <source>
        <dbReference type="ARBA" id="ARBA00004141"/>
    </source>
</evidence>
<accession>A0AAD4N7F4</accession>
<keyword evidence="2 5" id="KW-0812">Transmembrane</keyword>
<dbReference type="GO" id="GO:0022857">
    <property type="term" value="F:transmembrane transporter activity"/>
    <property type="evidence" value="ECO:0007669"/>
    <property type="project" value="InterPro"/>
</dbReference>
<dbReference type="AlphaFoldDB" id="A0AAD4N7F4"/>
<feature type="transmembrane region" description="Helical" evidence="5">
    <location>
        <begin position="270"/>
        <end position="286"/>
    </location>
</feature>
<dbReference type="SUPFAM" id="SSF103473">
    <property type="entry name" value="MFS general substrate transporter"/>
    <property type="match status" value="1"/>
</dbReference>
<evidence type="ECO:0000256" key="2">
    <source>
        <dbReference type="ARBA" id="ARBA00022692"/>
    </source>
</evidence>
<dbReference type="PANTHER" id="PTHR23507:SF11">
    <property type="entry name" value="SOLUTE CARRIER FAMILY RELATED"/>
    <property type="match status" value="1"/>
</dbReference>
<comment type="subcellular location">
    <subcellularLocation>
        <location evidence="1">Membrane</location>
        <topology evidence="1">Multi-pass membrane protein</topology>
    </subcellularLocation>
</comment>
<dbReference type="GO" id="GO:0016020">
    <property type="term" value="C:membrane"/>
    <property type="evidence" value="ECO:0007669"/>
    <property type="project" value="UniProtKB-SubCell"/>
</dbReference>
<organism evidence="6 7">
    <name type="scientific">Ditylenchus destructor</name>
    <dbReference type="NCBI Taxonomy" id="166010"/>
    <lineage>
        <taxon>Eukaryota</taxon>
        <taxon>Metazoa</taxon>
        <taxon>Ecdysozoa</taxon>
        <taxon>Nematoda</taxon>
        <taxon>Chromadorea</taxon>
        <taxon>Rhabditida</taxon>
        <taxon>Tylenchina</taxon>
        <taxon>Tylenchomorpha</taxon>
        <taxon>Sphaerularioidea</taxon>
        <taxon>Anguinidae</taxon>
        <taxon>Anguininae</taxon>
        <taxon>Ditylenchus</taxon>
    </lineage>
</organism>
<dbReference type="InterPro" id="IPR011701">
    <property type="entry name" value="MFS"/>
</dbReference>
<gene>
    <name evidence="6" type="ORF">DdX_07349</name>
</gene>
<dbReference type="PANTHER" id="PTHR23507">
    <property type="entry name" value="ZGC:174356"/>
    <property type="match status" value="1"/>
</dbReference>
<protein>
    <submittedName>
        <fullName evidence="6">Major facilitator superfamily domain-containing protein</fullName>
    </submittedName>
</protein>
<dbReference type="InterPro" id="IPR036259">
    <property type="entry name" value="MFS_trans_sf"/>
</dbReference>
<comment type="caution">
    <text evidence="6">The sequence shown here is derived from an EMBL/GenBank/DDBJ whole genome shotgun (WGS) entry which is preliminary data.</text>
</comment>
<sequence length="469" mass="52751">MENWWNQSIRFVKNLKLHTEPIILLIALCNGARNVLQPHLSEAKMERSYIPPAGLDPPAVKRYYNKRMVQWEQYYSYVNMPTVCIMGLFYGAYSDRKGRKLPILMGILSNLIDTLIRTLVWWDVVDLDLNWLFLDAIINGLMGGTALIMVNAYLVDKFKSKALSVRMILFSTVFSLGGLIGVQSSSLLVTCFGYITVLFLIQLILVLNFLFALFILDNEIPHKSESVESLGDVPSSHDQPTLCHMFNQGVKGLCDSLRIFTRRRPGHSRLFLYMCFFVNFLDQMIFSEEMDLIGVYTRLSPFNWDTEQYAVFKTLRPIVILLGMLFGVVVLKGVLKLRDTLIIVLSILSMGSAALVIGLASSSTLVYLSLIAGSLHGLLTPLAYTFLANLVFLDEVGKTFALTAIAAKLAVMGQSLILQNVYIWTVDWYQSFIWLLLAALSFGSASAYCVMDVMAKKEGIGQESNEEND</sequence>